<dbReference type="Pfam" id="PF14833">
    <property type="entry name" value="NAD_binding_11"/>
    <property type="match status" value="1"/>
</dbReference>
<dbReference type="RefSeq" id="WP_170087530.1">
    <property type="nucleotide sequence ID" value="NZ_JABAFG010000008.1"/>
</dbReference>
<comment type="similarity">
    <text evidence="1">Belongs to the HIBADH-related family.</text>
</comment>
<dbReference type="PROSITE" id="PS00895">
    <property type="entry name" value="3_HYDROXYISOBUT_DH"/>
    <property type="match status" value="1"/>
</dbReference>
<dbReference type="GO" id="GO:0050661">
    <property type="term" value="F:NADP binding"/>
    <property type="evidence" value="ECO:0007669"/>
    <property type="project" value="InterPro"/>
</dbReference>
<sequence>MLKVGFVGLGIMGKPMVMNMLKAGIDVTVSDLKQELVDEVVAAGGKSAASVKELAKGKDAVFTILPTAAIVQDVLTKEDGILAGVDAGTVVVDCSSVSPIESKQCRDLAAAKDCPFLDAPVSGGEEGAINGTLAFMIGGDEKAAEKIKDAFEAMGSSWIVVGSTGSGSVTKLANQIMVNVNICAVAEALVLAQKAGADPKKVFEAVRCGLAGSTVLETKAPKMFNRDFKAGGTIKVNLKDITNVMNTARDLQVPLFLSGIVQQIQLSLKQSGHIMDDHAGYVQFYEQISGVTVKTEEK</sequence>
<dbReference type="Proteomes" id="UP000591071">
    <property type="component" value="Unassembled WGS sequence"/>
</dbReference>
<evidence type="ECO:0000256" key="3">
    <source>
        <dbReference type="ARBA" id="ARBA00023027"/>
    </source>
</evidence>
<comment type="caution">
    <text evidence="7">The sequence shown here is derived from an EMBL/GenBank/DDBJ whole genome shotgun (WGS) entry which is preliminary data.</text>
</comment>
<proteinExistence type="inferred from homology"/>
<feature type="active site" evidence="4">
    <location>
        <position position="171"/>
    </location>
</feature>
<dbReference type="PIRSF" id="PIRSF000103">
    <property type="entry name" value="HIBADH"/>
    <property type="match status" value="1"/>
</dbReference>
<gene>
    <name evidence="7" type="ORF">HF872_06415</name>
</gene>
<accession>A0A848BSM6</accession>
<dbReference type="GO" id="GO:0051287">
    <property type="term" value="F:NAD binding"/>
    <property type="evidence" value="ECO:0007669"/>
    <property type="project" value="InterPro"/>
</dbReference>
<dbReference type="Pfam" id="PF03446">
    <property type="entry name" value="NAD_binding_2"/>
    <property type="match status" value="1"/>
</dbReference>
<dbReference type="InterPro" id="IPR006115">
    <property type="entry name" value="6PGDH_NADP-bd"/>
</dbReference>
<dbReference type="SUPFAM" id="SSF48179">
    <property type="entry name" value="6-phosphogluconate dehydrogenase C-terminal domain-like"/>
    <property type="match status" value="1"/>
</dbReference>
<keyword evidence="2" id="KW-0560">Oxidoreductase</keyword>
<dbReference type="PANTHER" id="PTHR43060">
    <property type="entry name" value="3-HYDROXYISOBUTYRATE DEHYDROGENASE-LIKE 1, MITOCHONDRIAL-RELATED"/>
    <property type="match status" value="1"/>
</dbReference>
<dbReference type="InterPro" id="IPR015815">
    <property type="entry name" value="HIBADH-related"/>
</dbReference>
<evidence type="ECO:0000259" key="5">
    <source>
        <dbReference type="Pfam" id="PF03446"/>
    </source>
</evidence>
<dbReference type="Gene3D" id="3.40.50.720">
    <property type="entry name" value="NAD(P)-binding Rossmann-like Domain"/>
    <property type="match status" value="1"/>
</dbReference>
<organism evidence="7 8">
    <name type="scientific">Megasphaera hexanoica</name>
    <dbReference type="NCBI Taxonomy" id="1675036"/>
    <lineage>
        <taxon>Bacteria</taxon>
        <taxon>Bacillati</taxon>
        <taxon>Bacillota</taxon>
        <taxon>Negativicutes</taxon>
        <taxon>Veillonellales</taxon>
        <taxon>Veillonellaceae</taxon>
        <taxon>Megasphaera</taxon>
    </lineage>
</organism>
<dbReference type="GO" id="GO:0016054">
    <property type="term" value="P:organic acid catabolic process"/>
    <property type="evidence" value="ECO:0007669"/>
    <property type="project" value="UniProtKB-ARBA"/>
</dbReference>
<dbReference type="InterPro" id="IPR002204">
    <property type="entry name" value="3-OH-isobutyrate_DH-rel_CS"/>
</dbReference>
<keyword evidence="3" id="KW-0520">NAD</keyword>
<dbReference type="PANTHER" id="PTHR43060:SF3">
    <property type="entry name" value="2-HYDROXY-3-OXOPROPIONATE REDUCTASE"/>
    <property type="match status" value="1"/>
</dbReference>
<dbReference type="EMBL" id="JABAFG010000008">
    <property type="protein sequence ID" value="NME28255.1"/>
    <property type="molecule type" value="Genomic_DNA"/>
</dbReference>
<reference evidence="7 8" key="1">
    <citation type="submission" date="2020-04" db="EMBL/GenBank/DDBJ databases">
        <authorList>
            <person name="Hitch T.C.A."/>
            <person name="Wylensek D."/>
            <person name="Clavel T."/>
        </authorList>
    </citation>
    <scope>NUCLEOTIDE SEQUENCE [LARGE SCALE GENOMIC DNA]</scope>
    <source>
        <strain evidence="7 8">Oil-RF-744-FAT-WT-6-1</strain>
    </source>
</reference>
<evidence type="ECO:0000256" key="4">
    <source>
        <dbReference type="PIRSR" id="PIRSR000103-1"/>
    </source>
</evidence>
<dbReference type="InterPro" id="IPR013328">
    <property type="entry name" value="6PGD_dom2"/>
</dbReference>
<evidence type="ECO:0000256" key="2">
    <source>
        <dbReference type="ARBA" id="ARBA00023002"/>
    </source>
</evidence>
<dbReference type="InterPro" id="IPR036291">
    <property type="entry name" value="NAD(P)-bd_dom_sf"/>
</dbReference>
<protein>
    <submittedName>
        <fullName evidence="7">NAD-binding protein</fullName>
    </submittedName>
</protein>
<dbReference type="GO" id="GO:0016491">
    <property type="term" value="F:oxidoreductase activity"/>
    <property type="evidence" value="ECO:0007669"/>
    <property type="project" value="UniProtKB-KW"/>
</dbReference>
<evidence type="ECO:0000256" key="1">
    <source>
        <dbReference type="ARBA" id="ARBA00009080"/>
    </source>
</evidence>
<name>A0A848BSM6_9FIRM</name>
<dbReference type="Gene3D" id="1.10.1040.10">
    <property type="entry name" value="N-(1-d-carboxylethyl)-l-norvaline Dehydrogenase, domain 2"/>
    <property type="match status" value="1"/>
</dbReference>
<dbReference type="InterPro" id="IPR029154">
    <property type="entry name" value="HIBADH-like_NADP-bd"/>
</dbReference>
<feature type="domain" description="6-phosphogluconate dehydrogenase NADP-binding" evidence="5">
    <location>
        <begin position="3"/>
        <end position="162"/>
    </location>
</feature>
<dbReference type="AlphaFoldDB" id="A0A848BSM6"/>
<evidence type="ECO:0000313" key="7">
    <source>
        <dbReference type="EMBL" id="NME28255.1"/>
    </source>
</evidence>
<dbReference type="InterPro" id="IPR008927">
    <property type="entry name" value="6-PGluconate_DH-like_C_sf"/>
</dbReference>
<dbReference type="SUPFAM" id="SSF51735">
    <property type="entry name" value="NAD(P)-binding Rossmann-fold domains"/>
    <property type="match status" value="1"/>
</dbReference>
<evidence type="ECO:0000259" key="6">
    <source>
        <dbReference type="Pfam" id="PF14833"/>
    </source>
</evidence>
<evidence type="ECO:0000313" key="8">
    <source>
        <dbReference type="Proteomes" id="UP000591071"/>
    </source>
</evidence>
<feature type="domain" description="3-hydroxyisobutyrate dehydrogenase-like NAD-binding" evidence="6">
    <location>
        <begin position="165"/>
        <end position="284"/>
    </location>
</feature>